<evidence type="ECO:0000256" key="9">
    <source>
        <dbReference type="RuleBase" id="RU003423"/>
    </source>
</evidence>
<dbReference type="FunFam" id="3.30.559.10:FF:000004">
    <property type="entry name" value="Acetyltransferase component of pyruvate dehydrogenase complex"/>
    <property type="match status" value="1"/>
</dbReference>
<comment type="catalytic activity">
    <reaction evidence="8">
        <text>N(6)-[(R)-dihydrolipoyl]-L-lysyl-[protein] + acetyl-CoA = N(6)-[(R)-S(8)-acetyldihydrolipoyl]-L-lysyl-[protein] + CoA</text>
        <dbReference type="Rhea" id="RHEA:17017"/>
        <dbReference type="Rhea" id="RHEA-COMP:10475"/>
        <dbReference type="Rhea" id="RHEA-COMP:10478"/>
        <dbReference type="ChEBI" id="CHEBI:57287"/>
        <dbReference type="ChEBI" id="CHEBI:57288"/>
        <dbReference type="ChEBI" id="CHEBI:83100"/>
        <dbReference type="ChEBI" id="CHEBI:83111"/>
        <dbReference type="EC" id="2.3.1.12"/>
    </reaction>
</comment>
<dbReference type="SUPFAM" id="SSF52777">
    <property type="entry name" value="CoA-dependent acyltransferases"/>
    <property type="match status" value="1"/>
</dbReference>
<dbReference type="InterPro" id="IPR050743">
    <property type="entry name" value="2-oxoacid_DH_E2_comp"/>
</dbReference>
<feature type="domain" description="Peripheral subunit-binding (PSBD)" evidence="12">
    <location>
        <begin position="240"/>
        <end position="277"/>
    </location>
</feature>
<dbReference type="InterPro" id="IPR036625">
    <property type="entry name" value="E3-bd_dom_sf"/>
</dbReference>
<dbReference type="Gene3D" id="4.10.320.10">
    <property type="entry name" value="E3-binding domain"/>
    <property type="match status" value="1"/>
</dbReference>
<feature type="domain" description="Lipoyl-binding" evidence="11">
    <location>
        <begin position="116"/>
        <end position="191"/>
    </location>
</feature>
<dbReference type="KEGG" id="tsph:KIH39_12245"/>
<keyword evidence="6 9" id="KW-0012">Acyltransferase</keyword>
<dbReference type="PANTHER" id="PTHR43178">
    <property type="entry name" value="DIHYDROLIPOAMIDE ACETYLTRANSFERASE COMPONENT OF PYRUVATE DEHYDROGENASE COMPLEX"/>
    <property type="match status" value="1"/>
</dbReference>
<evidence type="ECO:0000259" key="11">
    <source>
        <dbReference type="PROSITE" id="PS50968"/>
    </source>
</evidence>
<dbReference type="PANTHER" id="PTHR43178:SF2">
    <property type="entry name" value="DIHYDROLIPOYLLYSINE-RESIDUE ACETYLTRANSFERASE COMPONENT OF PYRUVATE DEHYDROGENASE COMPLEX"/>
    <property type="match status" value="1"/>
</dbReference>
<dbReference type="InterPro" id="IPR000089">
    <property type="entry name" value="Biotin_lipoyl"/>
</dbReference>
<keyword evidence="5 9" id="KW-0450">Lipoyl</keyword>
<evidence type="ECO:0000256" key="4">
    <source>
        <dbReference type="ARBA" id="ARBA00022679"/>
    </source>
</evidence>
<protein>
    <recommendedName>
        <fullName evidence="9">Dihydrolipoamide acetyltransferase component of pyruvate dehydrogenase complex</fullName>
        <ecNumber evidence="9">2.3.1.-</ecNumber>
    </recommendedName>
</protein>
<dbReference type="EMBL" id="CP074694">
    <property type="protein sequence ID" value="QVL34640.1"/>
    <property type="molecule type" value="Genomic_DNA"/>
</dbReference>
<feature type="domain" description="Lipoyl-binding" evidence="11">
    <location>
        <begin position="1"/>
        <end position="75"/>
    </location>
</feature>
<name>A0A8E6BCZ9_9BACT</name>
<dbReference type="GO" id="GO:0031405">
    <property type="term" value="F:lipoic acid binding"/>
    <property type="evidence" value="ECO:0007669"/>
    <property type="project" value="TreeGrafter"/>
</dbReference>
<comment type="similarity">
    <text evidence="2 9">Belongs to the 2-oxoacid dehydrogenase family.</text>
</comment>
<evidence type="ECO:0000256" key="2">
    <source>
        <dbReference type="ARBA" id="ARBA00007317"/>
    </source>
</evidence>
<evidence type="ECO:0000259" key="12">
    <source>
        <dbReference type="PROSITE" id="PS51826"/>
    </source>
</evidence>
<evidence type="ECO:0000313" key="14">
    <source>
        <dbReference type="Proteomes" id="UP000676194"/>
    </source>
</evidence>
<comment type="cofactor">
    <cofactor evidence="1 9">
        <name>(R)-lipoate</name>
        <dbReference type="ChEBI" id="CHEBI:83088"/>
    </cofactor>
</comment>
<evidence type="ECO:0000256" key="3">
    <source>
        <dbReference type="ARBA" id="ARBA00011484"/>
    </source>
</evidence>
<keyword evidence="4 9" id="KW-0808">Transferase</keyword>
<dbReference type="Proteomes" id="UP000676194">
    <property type="component" value="Chromosome"/>
</dbReference>
<organism evidence="13 14">
    <name type="scientific">Telmatocola sphagniphila</name>
    <dbReference type="NCBI Taxonomy" id="1123043"/>
    <lineage>
        <taxon>Bacteria</taxon>
        <taxon>Pseudomonadati</taxon>
        <taxon>Planctomycetota</taxon>
        <taxon>Planctomycetia</taxon>
        <taxon>Gemmatales</taxon>
        <taxon>Gemmataceae</taxon>
    </lineage>
</organism>
<dbReference type="PROSITE" id="PS51826">
    <property type="entry name" value="PSBD"/>
    <property type="match status" value="1"/>
</dbReference>
<dbReference type="GO" id="GO:0004742">
    <property type="term" value="F:dihydrolipoyllysine-residue acetyltransferase activity"/>
    <property type="evidence" value="ECO:0007669"/>
    <property type="project" value="UniProtKB-EC"/>
</dbReference>
<dbReference type="Pfam" id="PF02817">
    <property type="entry name" value="E3_binding"/>
    <property type="match status" value="1"/>
</dbReference>
<dbReference type="InterPro" id="IPR023213">
    <property type="entry name" value="CAT-like_dom_sf"/>
</dbReference>
<keyword evidence="14" id="KW-1185">Reference proteome</keyword>
<dbReference type="InterPro" id="IPR003016">
    <property type="entry name" value="2-oxoA_DH_lipoyl-BS"/>
</dbReference>
<dbReference type="RefSeq" id="WP_213499816.1">
    <property type="nucleotide sequence ID" value="NZ_CP074694.1"/>
</dbReference>
<dbReference type="Pfam" id="PF00198">
    <property type="entry name" value="2-oxoacid_dh"/>
    <property type="match status" value="1"/>
</dbReference>
<feature type="region of interest" description="Disordered" evidence="10">
    <location>
        <begin position="78"/>
        <end position="111"/>
    </location>
</feature>
<gene>
    <name evidence="13" type="ORF">KIH39_12245</name>
</gene>
<dbReference type="InterPro" id="IPR011053">
    <property type="entry name" value="Single_hybrid_motif"/>
</dbReference>
<dbReference type="InterPro" id="IPR001078">
    <property type="entry name" value="2-oxoacid_DH_actylTfrase"/>
</dbReference>
<proteinExistence type="inferred from homology"/>
<evidence type="ECO:0000256" key="10">
    <source>
        <dbReference type="SAM" id="MobiDB-lite"/>
    </source>
</evidence>
<dbReference type="EC" id="2.3.1.-" evidence="9"/>
<evidence type="ECO:0000256" key="5">
    <source>
        <dbReference type="ARBA" id="ARBA00022823"/>
    </source>
</evidence>
<dbReference type="AlphaFoldDB" id="A0A8E6BCZ9"/>
<dbReference type="PROSITE" id="PS00189">
    <property type="entry name" value="LIPOYL"/>
    <property type="match status" value="2"/>
</dbReference>
<feature type="region of interest" description="Disordered" evidence="10">
    <location>
        <begin position="194"/>
        <end position="217"/>
    </location>
</feature>
<evidence type="ECO:0000256" key="1">
    <source>
        <dbReference type="ARBA" id="ARBA00001938"/>
    </source>
</evidence>
<evidence type="ECO:0000256" key="8">
    <source>
        <dbReference type="ARBA" id="ARBA00048370"/>
    </source>
</evidence>
<dbReference type="CDD" id="cd06849">
    <property type="entry name" value="lipoyl_domain"/>
    <property type="match status" value="2"/>
</dbReference>
<comment type="function">
    <text evidence="7">The pyruvate dehydrogenase complex catalyzes the overall conversion of pyruvate to acetyl-CoA and CO(2). It contains multiple copies of three enzymatic components: pyruvate dehydrogenase (E1), dihydrolipoamide acetyltransferase (E2) and lipoamide dehydrogenase (E3).</text>
</comment>
<dbReference type="InterPro" id="IPR004167">
    <property type="entry name" value="PSBD"/>
</dbReference>
<dbReference type="SUPFAM" id="SSF47005">
    <property type="entry name" value="Peripheral subunit-binding domain of 2-oxo acid dehydrogenase complex"/>
    <property type="match status" value="1"/>
</dbReference>
<comment type="subunit">
    <text evidence="3">Forms a 24-polypeptide structural core with octahedral symmetry.</text>
</comment>
<dbReference type="Pfam" id="PF00364">
    <property type="entry name" value="Biotin_lipoyl"/>
    <property type="match status" value="2"/>
</dbReference>
<dbReference type="SUPFAM" id="SSF51230">
    <property type="entry name" value="Single hybrid motif"/>
    <property type="match status" value="2"/>
</dbReference>
<evidence type="ECO:0000313" key="13">
    <source>
        <dbReference type="EMBL" id="QVL34640.1"/>
    </source>
</evidence>
<accession>A0A8E6BCZ9</accession>
<dbReference type="Gene3D" id="3.30.559.10">
    <property type="entry name" value="Chloramphenicol acetyltransferase-like domain"/>
    <property type="match status" value="1"/>
</dbReference>
<dbReference type="GO" id="GO:0005737">
    <property type="term" value="C:cytoplasm"/>
    <property type="evidence" value="ECO:0007669"/>
    <property type="project" value="TreeGrafter"/>
</dbReference>
<sequence>MDFRLPELGEGIASATITSISVKAGDLVTPGQTLLEVETDKASMPIPAPIEGKIDSILVKKGDQVKVGSVILNLSGGTAAASNPAPAPAAPTPTAETKPSPTPVPAPAASTVASSRVELKLPILGEGIEGGTITTVSVKVGDTVEKDQVLFEIETDKASMPIPSTTAGKVEEIKVARGQQAKIGSVLAVISGSAPAGSAASTPANGTPAAPAKSASPPVAPAQIIEAPAPVNRVKSALVPAGPATRRLARELGIDLSDVPGSARGGRVTLDDIKAYTRKRIQGVPSTSVPAAGAGTIIPPLPDFSKYGPVEKKPFTTLRKAIARNLTLSWNVAPQVTQHDLADITELEAGRKRFVESTPKGSAKVTMTTLVVKACVAALKAFPHFNSSYDPHAGDNGEMVVKKYYHIGIAVDTPRGLVVPVIRDADKKTMLDLAREIQDLAEKARDGKLSPDEMRGGTFTITNLGGIGGTYFSPILNYPEVAILGLSRSTLQPVVREGKIEPRLMLPLSLTYDHRVIDGADGARFTSRIASMLADPSRLMFES</sequence>
<evidence type="ECO:0000256" key="6">
    <source>
        <dbReference type="ARBA" id="ARBA00023315"/>
    </source>
</evidence>
<dbReference type="PROSITE" id="PS50968">
    <property type="entry name" value="BIOTINYL_LIPOYL"/>
    <property type="match status" value="2"/>
</dbReference>
<reference evidence="13" key="1">
    <citation type="submission" date="2021-05" db="EMBL/GenBank/DDBJ databases">
        <title>Complete genome sequence of the cellulolytic planctomycete Telmatocola sphagniphila SP2T and characterization of the first cellulase from planctomycetes.</title>
        <authorList>
            <person name="Rakitin A.L."/>
            <person name="Beletsky A.V."/>
            <person name="Naumoff D.G."/>
            <person name="Kulichevskaya I.S."/>
            <person name="Mardanov A.V."/>
            <person name="Ravin N.V."/>
            <person name="Dedysh S.N."/>
        </authorList>
    </citation>
    <scope>NUCLEOTIDE SEQUENCE</scope>
    <source>
        <strain evidence="13">SP2T</strain>
    </source>
</reference>
<evidence type="ECO:0000256" key="7">
    <source>
        <dbReference type="ARBA" id="ARBA00025211"/>
    </source>
</evidence>
<dbReference type="Gene3D" id="2.40.50.100">
    <property type="match status" value="2"/>
</dbReference>